<accession>A0A840MZB0</accession>
<dbReference type="RefSeq" id="WP_184083511.1">
    <property type="nucleotide sequence ID" value="NZ_JACHIJ010000002.1"/>
</dbReference>
<feature type="domain" description="Integrase DNA-binding" evidence="5">
    <location>
        <begin position="5"/>
        <end position="87"/>
    </location>
</feature>
<keyword evidence="2" id="KW-0229">DNA integration</keyword>
<reference evidence="7 8" key="1">
    <citation type="submission" date="2020-08" db="EMBL/GenBank/DDBJ databases">
        <title>Genomic Encyclopedia of Type Strains, Phase IV (KMG-IV): sequencing the most valuable type-strain genomes for metagenomic binning, comparative biology and taxonomic classification.</title>
        <authorList>
            <person name="Goeker M."/>
        </authorList>
    </citation>
    <scope>NUCLEOTIDE SEQUENCE [LARGE SCALE GENOMIC DNA]</scope>
    <source>
        <strain evidence="7 8">DSM 17498</strain>
    </source>
</reference>
<comment type="caution">
    <text evidence="7">The sequence shown here is derived from an EMBL/GenBank/DDBJ whole genome shotgun (WGS) entry which is preliminary data.</text>
</comment>
<dbReference type="InterPro" id="IPR038488">
    <property type="entry name" value="Integrase_DNA-bd_sf"/>
</dbReference>
<dbReference type="Pfam" id="PF22022">
    <property type="entry name" value="Phage_int_M"/>
    <property type="match status" value="1"/>
</dbReference>
<dbReference type="InterPro" id="IPR013762">
    <property type="entry name" value="Integrase-like_cat_sf"/>
</dbReference>
<protein>
    <submittedName>
        <fullName evidence="7">Integrase</fullName>
    </submittedName>
</protein>
<gene>
    <name evidence="7" type="ORF">HNQ36_001501</name>
</gene>
<keyword evidence="4" id="KW-0233">DNA recombination</keyword>
<dbReference type="AlphaFoldDB" id="A0A840MZB0"/>
<dbReference type="Pfam" id="PF13356">
    <property type="entry name" value="Arm-DNA-bind_3"/>
    <property type="match status" value="1"/>
</dbReference>
<evidence type="ECO:0000256" key="1">
    <source>
        <dbReference type="ARBA" id="ARBA00008857"/>
    </source>
</evidence>
<dbReference type="SUPFAM" id="SSF56349">
    <property type="entry name" value="DNA breaking-rejoining enzymes"/>
    <property type="match status" value="1"/>
</dbReference>
<evidence type="ECO:0000259" key="5">
    <source>
        <dbReference type="Pfam" id="PF13356"/>
    </source>
</evidence>
<dbReference type="GO" id="GO:0015074">
    <property type="term" value="P:DNA integration"/>
    <property type="evidence" value="ECO:0007669"/>
    <property type="project" value="UniProtKB-KW"/>
</dbReference>
<dbReference type="Gene3D" id="3.30.160.390">
    <property type="entry name" value="Integrase, DNA-binding domain"/>
    <property type="match status" value="1"/>
</dbReference>
<dbReference type="InterPro" id="IPR050808">
    <property type="entry name" value="Phage_Integrase"/>
</dbReference>
<dbReference type="InterPro" id="IPR025166">
    <property type="entry name" value="Integrase_DNA_bind_dom"/>
</dbReference>
<dbReference type="InterPro" id="IPR011010">
    <property type="entry name" value="DNA_brk_join_enz"/>
</dbReference>
<feature type="domain" description="Phage integrase central" evidence="6">
    <location>
        <begin position="94"/>
        <end position="189"/>
    </location>
</feature>
<dbReference type="InterPro" id="IPR010998">
    <property type="entry name" value="Integrase_recombinase_N"/>
</dbReference>
<dbReference type="Gene3D" id="1.10.443.10">
    <property type="entry name" value="Intergrase catalytic core"/>
    <property type="match status" value="1"/>
</dbReference>
<proteinExistence type="inferred from homology"/>
<dbReference type="GO" id="GO:0006310">
    <property type="term" value="P:DNA recombination"/>
    <property type="evidence" value="ECO:0007669"/>
    <property type="project" value="UniProtKB-KW"/>
</dbReference>
<comment type="similarity">
    <text evidence="1">Belongs to the 'phage' integrase family.</text>
</comment>
<evidence type="ECO:0000256" key="2">
    <source>
        <dbReference type="ARBA" id="ARBA00022908"/>
    </source>
</evidence>
<dbReference type="PANTHER" id="PTHR30629:SF2">
    <property type="entry name" value="PROPHAGE INTEGRASE INTS-RELATED"/>
    <property type="match status" value="1"/>
</dbReference>
<dbReference type="PANTHER" id="PTHR30629">
    <property type="entry name" value="PROPHAGE INTEGRASE"/>
    <property type="match status" value="1"/>
</dbReference>
<name>A0A840MZB0_9BRAD</name>
<evidence type="ECO:0000259" key="6">
    <source>
        <dbReference type="Pfam" id="PF22022"/>
    </source>
</evidence>
<dbReference type="EMBL" id="JACHIJ010000002">
    <property type="protein sequence ID" value="MBB5051547.1"/>
    <property type="molecule type" value="Genomic_DNA"/>
</dbReference>
<evidence type="ECO:0000256" key="4">
    <source>
        <dbReference type="ARBA" id="ARBA00023172"/>
    </source>
</evidence>
<dbReference type="Gene3D" id="1.10.150.130">
    <property type="match status" value="1"/>
</dbReference>
<dbReference type="Proteomes" id="UP000521227">
    <property type="component" value="Unassembled WGS sequence"/>
</dbReference>
<evidence type="ECO:0000313" key="7">
    <source>
        <dbReference type="EMBL" id="MBB5051547.1"/>
    </source>
</evidence>
<organism evidence="7 8">
    <name type="scientific">Afipia massiliensis</name>
    <dbReference type="NCBI Taxonomy" id="211460"/>
    <lineage>
        <taxon>Bacteria</taxon>
        <taxon>Pseudomonadati</taxon>
        <taxon>Pseudomonadota</taxon>
        <taxon>Alphaproteobacteria</taxon>
        <taxon>Hyphomicrobiales</taxon>
        <taxon>Nitrobacteraceae</taxon>
        <taxon>Afipia</taxon>
    </lineage>
</organism>
<evidence type="ECO:0000256" key="3">
    <source>
        <dbReference type="ARBA" id="ARBA00023125"/>
    </source>
</evidence>
<sequence length="408" mass="45840">MLHRLTATQLKSFTERGRYADGGGLWFQVSAFNTRAWIFQYRIGGRVRQKGLGPYPQVGLEKARKKAGKCRDQLDDGIDPIADTKAQARKKTTFKQMATAYVEAQAPGWRNAKHRQQWTNTLTTYVYPDIGDEAVCDVDKTKVLKVLKPVWAKTPETAERIRGRIEKILDYAKSNGAREGDNPAAWRGNLAHDFPGRSRLARVKNHEAMPYTAVPGFMTELRKRDSISARALEFTILTAARTGAVIGATWHELDLAEKLWTVPPDRAGVKIEGNKPKVVPLCDRAITILKALPREDGNPHVFVGGTRGKGISNMAMLELVRGMVRKGMTVHGFRSSFKDWAAECTRYENIVSEAALWHAVADKVEAAYRRGDLLEKRRRLMRDWMNYCAQPPAKRDGVVTPLRKGDLA</sequence>
<dbReference type="CDD" id="cd00801">
    <property type="entry name" value="INT_P4_C"/>
    <property type="match status" value="1"/>
</dbReference>
<dbReference type="GO" id="GO:0003677">
    <property type="term" value="F:DNA binding"/>
    <property type="evidence" value="ECO:0007669"/>
    <property type="project" value="UniProtKB-KW"/>
</dbReference>
<evidence type="ECO:0000313" key="8">
    <source>
        <dbReference type="Proteomes" id="UP000521227"/>
    </source>
</evidence>
<keyword evidence="3" id="KW-0238">DNA-binding</keyword>
<dbReference type="InterPro" id="IPR053876">
    <property type="entry name" value="Phage_int_M"/>
</dbReference>